<feature type="transmembrane region" description="Helical" evidence="6">
    <location>
        <begin position="418"/>
        <end position="435"/>
    </location>
</feature>
<evidence type="ECO:0000256" key="6">
    <source>
        <dbReference type="SAM" id="Phobius"/>
    </source>
</evidence>
<proteinExistence type="predicted"/>
<dbReference type="InterPro" id="IPR050833">
    <property type="entry name" value="Poly_Biosynth_Transport"/>
</dbReference>
<dbReference type="PANTHER" id="PTHR30250:SF11">
    <property type="entry name" value="O-ANTIGEN TRANSPORTER-RELATED"/>
    <property type="match status" value="1"/>
</dbReference>
<evidence type="ECO:0000256" key="4">
    <source>
        <dbReference type="ARBA" id="ARBA00022989"/>
    </source>
</evidence>
<feature type="transmembrane region" description="Helical" evidence="6">
    <location>
        <begin position="145"/>
        <end position="167"/>
    </location>
</feature>
<evidence type="ECO:0000256" key="3">
    <source>
        <dbReference type="ARBA" id="ARBA00022692"/>
    </source>
</evidence>
<dbReference type="RefSeq" id="WP_092085269.1">
    <property type="nucleotide sequence ID" value="NZ_FNEL01000021.1"/>
</dbReference>
<feature type="transmembrane region" description="Helical" evidence="6">
    <location>
        <begin position="80"/>
        <end position="99"/>
    </location>
</feature>
<keyword evidence="8" id="KW-1185">Reference proteome</keyword>
<dbReference type="Pfam" id="PF01943">
    <property type="entry name" value="Polysacc_synt"/>
    <property type="match status" value="1"/>
</dbReference>
<feature type="transmembrane region" description="Helical" evidence="6">
    <location>
        <begin position="320"/>
        <end position="340"/>
    </location>
</feature>
<feature type="transmembrane region" description="Helical" evidence="6">
    <location>
        <begin position="441"/>
        <end position="460"/>
    </location>
</feature>
<dbReference type="GO" id="GO:0005886">
    <property type="term" value="C:plasma membrane"/>
    <property type="evidence" value="ECO:0007669"/>
    <property type="project" value="UniProtKB-SubCell"/>
</dbReference>
<feature type="transmembrane region" description="Helical" evidence="6">
    <location>
        <begin position="255"/>
        <end position="277"/>
    </location>
</feature>
<evidence type="ECO:0000313" key="7">
    <source>
        <dbReference type="EMBL" id="PMC59255.1"/>
    </source>
</evidence>
<feature type="transmembrane region" description="Helical" evidence="6">
    <location>
        <begin position="212"/>
        <end position="232"/>
    </location>
</feature>
<protein>
    <submittedName>
        <fullName evidence="7">Polysaccharide biosynthesis protein</fullName>
    </submittedName>
</protein>
<feature type="transmembrane region" description="Helical" evidence="6">
    <location>
        <begin position="352"/>
        <end position="372"/>
    </location>
</feature>
<dbReference type="Proteomes" id="UP000235682">
    <property type="component" value="Unassembled WGS sequence"/>
</dbReference>
<name>A0A1G8LJV6_9LACT</name>
<evidence type="ECO:0000256" key="1">
    <source>
        <dbReference type="ARBA" id="ARBA00004651"/>
    </source>
</evidence>
<dbReference type="OrthoDB" id="6017905at2"/>
<feature type="transmembrane region" description="Helical" evidence="6">
    <location>
        <begin position="173"/>
        <end position="191"/>
    </location>
</feature>
<keyword evidence="3 6" id="KW-0812">Transmembrane</keyword>
<keyword evidence="4 6" id="KW-1133">Transmembrane helix</keyword>
<feature type="transmembrane region" description="Helical" evidence="6">
    <location>
        <begin position="111"/>
        <end position="133"/>
    </location>
</feature>
<reference evidence="7 8" key="1">
    <citation type="submission" date="2017-09" db="EMBL/GenBank/DDBJ databases">
        <title>Bacterial strain isolated from the female urinary microbiota.</title>
        <authorList>
            <person name="Thomas-White K."/>
            <person name="Kumar N."/>
            <person name="Forster S."/>
            <person name="Putonti C."/>
            <person name="Lawley T."/>
            <person name="Wolfe A.J."/>
        </authorList>
    </citation>
    <scope>NUCLEOTIDE SEQUENCE [LARGE SCALE GENOMIC DNA]</scope>
    <source>
        <strain evidence="7 8">UMB0852</strain>
    </source>
</reference>
<dbReference type="EMBL" id="PNHE01000001">
    <property type="protein sequence ID" value="PMC59255.1"/>
    <property type="molecule type" value="Genomic_DNA"/>
</dbReference>
<organism evidence="7 8">
    <name type="scientific">Dolosicoccus paucivorans</name>
    <dbReference type="NCBI Taxonomy" id="84521"/>
    <lineage>
        <taxon>Bacteria</taxon>
        <taxon>Bacillati</taxon>
        <taxon>Bacillota</taxon>
        <taxon>Bacilli</taxon>
        <taxon>Lactobacillales</taxon>
        <taxon>Aerococcaceae</taxon>
        <taxon>Dolosicoccus</taxon>
    </lineage>
</organism>
<dbReference type="STRING" id="84521.SAMN04487994_10216"/>
<gene>
    <name evidence="7" type="ORF">CJ205_00690</name>
</gene>
<comment type="subcellular location">
    <subcellularLocation>
        <location evidence="1">Cell membrane</location>
        <topology evidence="1">Multi-pass membrane protein</topology>
    </subcellularLocation>
</comment>
<feature type="transmembrane region" description="Helical" evidence="6">
    <location>
        <begin position="289"/>
        <end position="308"/>
    </location>
</feature>
<dbReference type="InterPro" id="IPR002797">
    <property type="entry name" value="Polysacc_synth"/>
</dbReference>
<comment type="caution">
    <text evidence="7">The sequence shown here is derived from an EMBL/GenBank/DDBJ whole genome shotgun (WGS) entry which is preliminary data.</text>
</comment>
<dbReference type="PANTHER" id="PTHR30250">
    <property type="entry name" value="PST FAMILY PREDICTED COLANIC ACID TRANSPORTER"/>
    <property type="match status" value="1"/>
</dbReference>
<sequence length="470" mass="53712">MKQFIRRLLGFSLGPILGAVLSFVQIPIMTNLLSKAEYGRAGLFRNLLTEIPNFIYVGFDQAYTREYHRADDKRRILQQSIFFPLVIGALLLIGSSFFAKPLSYWLFKDEGYSYIIWIAGLWVLATIVERFLLLNIRMEEKALEYSRYTLLLKLLVFIVSVALVLLGVRDFRAVVFGMLFGQLLGDVWLFYKYRTFMDFRGFKADWPLMAQLFRFGFPLMLAVSLTSLLNSLDNIFLNQFSTADDLGTYNATRNIVNVIGILKTSFASFWIPTAYRWYEENKSIKHYKYISDAVLFVLTGLFFGLLIFKKVIIMILGSKYYDAGFIIGLLSFPHIMYTLSETTTLGIVFSRKTYLNIAVSLLAIIPSLVINYTMTPTWGYRGAATASCIAYVMFYLARTYFSNRSGFGFSQYKQVISILLMLIASSINAFDIAHVEWITLGIGLVTLVVQSSTIMTTLSIRNNPAEWDFS</sequence>
<keyword evidence="5 6" id="KW-0472">Membrane</keyword>
<evidence type="ECO:0000313" key="8">
    <source>
        <dbReference type="Proteomes" id="UP000235682"/>
    </source>
</evidence>
<dbReference type="AlphaFoldDB" id="A0A1G8LJV6"/>
<feature type="transmembrane region" description="Helical" evidence="6">
    <location>
        <begin position="378"/>
        <end position="397"/>
    </location>
</feature>
<feature type="transmembrane region" description="Helical" evidence="6">
    <location>
        <begin position="38"/>
        <end position="59"/>
    </location>
</feature>
<evidence type="ECO:0000256" key="2">
    <source>
        <dbReference type="ARBA" id="ARBA00022475"/>
    </source>
</evidence>
<evidence type="ECO:0000256" key="5">
    <source>
        <dbReference type="ARBA" id="ARBA00023136"/>
    </source>
</evidence>
<accession>A0A1G8LJV6</accession>
<keyword evidence="2" id="KW-1003">Cell membrane</keyword>